<keyword evidence="4 6" id="KW-0067">ATP-binding</keyword>
<evidence type="ECO:0000256" key="2">
    <source>
        <dbReference type="ARBA" id="ARBA00022448"/>
    </source>
</evidence>
<dbReference type="PANTHER" id="PTHR42734:SF5">
    <property type="entry name" value="IRON TRANSPORT SYSTEM ATP-BINDING PROTEIN HI_0361-RELATED"/>
    <property type="match status" value="1"/>
</dbReference>
<dbReference type="InterPro" id="IPR003439">
    <property type="entry name" value="ABC_transporter-like_ATP-bd"/>
</dbReference>
<dbReference type="EC" id="3.6.3.-" evidence="6"/>
<reference evidence="6" key="1">
    <citation type="submission" date="2016-10" db="EMBL/GenBank/DDBJ databases">
        <title>Sequence of Gallionella enrichment culture.</title>
        <authorList>
            <person name="Poehlein A."/>
            <person name="Muehling M."/>
            <person name="Daniel R."/>
        </authorList>
    </citation>
    <scope>NUCLEOTIDE SEQUENCE</scope>
</reference>
<dbReference type="SMART" id="SM00382">
    <property type="entry name" value="AAA"/>
    <property type="match status" value="1"/>
</dbReference>
<comment type="caution">
    <text evidence="6">The sequence shown here is derived from an EMBL/GenBank/DDBJ whole genome shotgun (WGS) entry which is preliminary data.</text>
</comment>
<evidence type="ECO:0000256" key="4">
    <source>
        <dbReference type="ARBA" id="ARBA00022840"/>
    </source>
</evidence>
<sequence length="246" mass="26679">MSQIRLADVTLGYERHPAVHHVSGLFAQGSATAIVGPNGAGKSTLLKGLMGLLRPLGGAIRLEGLSRRDMAYLPQQAEIDSDFPMTVQDAVLLGFWRRTGAFGAVSRGMAAAAEAALDKVGLEGFARRQIAALSVGQRQRMLFARLLLQDCPVILLDEPFAAVDARTTHDLLGLMRGWRSEGRTLIAVLHDFEQVRRHFPHSLLLARELIAWGETATVLTEAHLAAARAACDRWDEQAPLCPEGGE</sequence>
<dbReference type="CDD" id="cd03235">
    <property type="entry name" value="ABC_Metallic_Cations"/>
    <property type="match status" value="1"/>
</dbReference>
<keyword evidence="2" id="KW-0813">Transport</keyword>
<name>A0A1J5RLR9_9ZZZZ</name>
<dbReference type="GO" id="GO:0016887">
    <property type="term" value="F:ATP hydrolysis activity"/>
    <property type="evidence" value="ECO:0007669"/>
    <property type="project" value="InterPro"/>
</dbReference>
<evidence type="ECO:0000256" key="3">
    <source>
        <dbReference type="ARBA" id="ARBA00022741"/>
    </source>
</evidence>
<comment type="similarity">
    <text evidence="1">Belongs to the ABC transporter superfamily.</text>
</comment>
<dbReference type="PROSITE" id="PS50893">
    <property type="entry name" value="ABC_TRANSPORTER_2"/>
    <property type="match status" value="1"/>
</dbReference>
<evidence type="ECO:0000256" key="1">
    <source>
        <dbReference type="ARBA" id="ARBA00005417"/>
    </source>
</evidence>
<proteinExistence type="inferred from homology"/>
<dbReference type="SUPFAM" id="SSF52540">
    <property type="entry name" value="P-loop containing nucleoside triphosphate hydrolases"/>
    <property type="match status" value="1"/>
</dbReference>
<dbReference type="Pfam" id="PF00005">
    <property type="entry name" value="ABC_tran"/>
    <property type="match status" value="1"/>
</dbReference>
<feature type="domain" description="ABC transporter" evidence="5">
    <location>
        <begin position="4"/>
        <end position="232"/>
    </location>
</feature>
<dbReference type="PANTHER" id="PTHR42734">
    <property type="entry name" value="METAL TRANSPORT SYSTEM ATP-BINDING PROTEIN TM_0124-RELATED"/>
    <property type="match status" value="1"/>
</dbReference>
<dbReference type="GO" id="GO:0005524">
    <property type="term" value="F:ATP binding"/>
    <property type="evidence" value="ECO:0007669"/>
    <property type="project" value="UniProtKB-KW"/>
</dbReference>
<keyword evidence="3" id="KW-0547">Nucleotide-binding</keyword>
<evidence type="ECO:0000313" key="6">
    <source>
        <dbReference type="EMBL" id="OIQ97152.1"/>
    </source>
</evidence>
<dbReference type="InterPro" id="IPR050153">
    <property type="entry name" value="Metal_Ion_Import_ABC"/>
</dbReference>
<dbReference type="Gene3D" id="3.40.50.300">
    <property type="entry name" value="P-loop containing nucleotide triphosphate hydrolases"/>
    <property type="match status" value="1"/>
</dbReference>
<dbReference type="EMBL" id="MLJW01000137">
    <property type="protein sequence ID" value="OIQ97152.1"/>
    <property type="molecule type" value="Genomic_DNA"/>
</dbReference>
<accession>A0A1J5RLR9</accession>
<evidence type="ECO:0000259" key="5">
    <source>
        <dbReference type="PROSITE" id="PS50893"/>
    </source>
</evidence>
<gene>
    <name evidence="6" type="primary">znuC_2</name>
    <name evidence="6" type="ORF">GALL_208520</name>
</gene>
<organism evidence="6">
    <name type="scientific">mine drainage metagenome</name>
    <dbReference type="NCBI Taxonomy" id="410659"/>
    <lineage>
        <taxon>unclassified sequences</taxon>
        <taxon>metagenomes</taxon>
        <taxon>ecological metagenomes</taxon>
    </lineage>
</organism>
<dbReference type="InterPro" id="IPR027417">
    <property type="entry name" value="P-loop_NTPase"/>
</dbReference>
<protein>
    <submittedName>
        <fullName evidence="6">High-affinity zinc uptake system ATP-binding protein ZnuC</fullName>
        <ecNumber evidence="6">3.6.3.-</ecNumber>
    </submittedName>
</protein>
<dbReference type="AlphaFoldDB" id="A0A1J5RLR9"/>
<dbReference type="InterPro" id="IPR017871">
    <property type="entry name" value="ABC_transporter-like_CS"/>
</dbReference>
<dbReference type="PROSITE" id="PS00211">
    <property type="entry name" value="ABC_TRANSPORTER_1"/>
    <property type="match status" value="1"/>
</dbReference>
<keyword evidence="6" id="KW-0378">Hydrolase</keyword>
<dbReference type="InterPro" id="IPR003593">
    <property type="entry name" value="AAA+_ATPase"/>
</dbReference>